<gene>
    <name evidence="8" type="primary">lpxA</name>
    <name evidence="7" type="ORF">HQ47_07350</name>
    <name evidence="8" type="ORF">NCTC11632_00020</name>
</gene>
<name>A0A0A2E6Q2_9PORP</name>
<dbReference type="PIRSF" id="PIRSF000456">
    <property type="entry name" value="UDP-GlcNAc_acltr"/>
    <property type="match status" value="1"/>
</dbReference>
<dbReference type="Gene3D" id="1.20.1180.10">
    <property type="entry name" value="Udp N-acetylglucosamine O-acyltransferase, C-terminal domain"/>
    <property type="match status" value="1"/>
</dbReference>
<keyword evidence="5 7" id="KW-0012">Acyltransferase</keyword>
<feature type="domain" description="UDP N-acetylglucosamine O-acyltransferase C-terminal" evidence="6">
    <location>
        <begin position="178"/>
        <end position="259"/>
    </location>
</feature>
<dbReference type="PANTHER" id="PTHR43480">
    <property type="entry name" value="ACYL-[ACYL-CARRIER-PROTEIN]--UDP-N-ACETYLGLUCOSAMINE O-ACYLTRANSFERASE"/>
    <property type="match status" value="1"/>
</dbReference>
<dbReference type="PANTHER" id="PTHR43480:SF1">
    <property type="entry name" value="ACYL-[ACYL-CARRIER-PROTEIN]--UDP-N-ACETYLGLUCOSAMINE O-ACYLTRANSFERASE, MITOCHONDRIAL-RELATED"/>
    <property type="match status" value="1"/>
</dbReference>
<evidence type="ECO:0000256" key="2">
    <source>
        <dbReference type="ARBA" id="ARBA00022556"/>
    </source>
</evidence>
<dbReference type="Pfam" id="PF00132">
    <property type="entry name" value="Hexapep"/>
    <property type="match status" value="2"/>
</dbReference>
<dbReference type="Proteomes" id="UP000030103">
    <property type="component" value="Unassembled WGS sequence"/>
</dbReference>
<dbReference type="InterPro" id="IPR037157">
    <property type="entry name" value="Acetyltransf_C_sf"/>
</dbReference>
<evidence type="ECO:0000313" key="10">
    <source>
        <dbReference type="Proteomes" id="UP000254156"/>
    </source>
</evidence>
<reference evidence="7 9" key="1">
    <citation type="submission" date="2014-09" db="EMBL/GenBank/DDBJ databases">
        <title>Draft Genome Sequence of Porphyromonas macacae COT-192_OH2859.</title>
        <authorList>
            <person name="Wallis C."/>
            <person name="Deusch O."/>
            <person name="O'Flynn C."/>
            <person name="Davis I."/>
            <person name="Horsfall A."/>
            <person name="Kirkwood N."/>
            <person name="Harris S."/>
            <person name="Eisen J.A."/>
            <person name="Coil D.A."/>
            <person name="Darling A.E."/>
            <person name="Jospin G."/>
            <person name="Alexiev A."/>
        </authorList>
    </citation>
    <scope>NUCLEOTIDE SEQUENCE [LARGE SCALE GENOMIC DNA]</scope>
    <source>
        <strain evidence="9">COT-192 OH2859</strain>
        <strain evidence="7">COT-192_OH2859</strain>
    </source>
</reference>
<sequence length="264" mass="28903">MSNQTLVSPLAVVHPGAKLGENVRVEPFAVIEDNVIIGDNSVIHTHAVIRSGARLGKHCEVHPGAVVANIPQDLKFEGEDTVAIIGDYTTIRECVTINRGTKSRGHTTIGDHCLLMAYSHVAHDCEVGNHVIIGNATQIAGEVEIADYATISGGVLVHQFTRIGTQVMVQGGCRFSKDIPPFTLVGREPTVYCGINIVGLRRRGYTKEQIYIINDIYRTLYQRGLNTTDAFAVIKADFPDSEERRIILDFITSSQRGIIRGNLE</sequence>
<keyword evidence="1" id="KW-0444">Lipid biosynthesis</keyword>
<evidence type="ECO:0000256" key="5">
    <source>
        <dbReference type="ARBA" id="ARBA00023315"/>
    </source>
</evidence>
<dbReference type="NCBIfam" id="TIGR01852">
    <property type="entry name" value="lipid_A_lpxA"/>
    <property type="match status" value="1"/>
</dbReference>
<dbReference type="STRING" id="28115.HQ47_07350"/>
<dbReference type="Gene3D" id="2.160.10.10">
    <property type="entry name" value="Hexapeptide repeat proteins"/>
    <property type="match status" value="1"/>
</dbReference>
<dbReference type="EMBL" id="UGTF01000002">
    <property type="protein sequence ID" value="SUB87962.1"/>
    <property type="molecule type" value="Genomic_DNA"/>
</dbReference>
<keyword evidence="9" id="KW-1185">Reference proteome</keyword>
<keyword evidence="2" id="KW-0441">Lipid A biosynthesis</keyword>
<dbReference type="OrthoDB" id="9807278at2"/>
<reference evidence="8 10" key="2">
    <citation type="submission" date="2018-06" db="EMBL/GenBank/DDBJ databases">
        <authorList>
            <consortium name="Pathogen Informatics"/>
            <person name="Doyle S."/>
        </authorList>
    </citation>
    <scope>NUCLEOTIDE SEQUENCE [LARGE SCALE GENOMIC DNA]</scope>
    <source>
        <strain evidence="8 10">NCTC11632</strain>
    </source>
</reference>
<evidence type="ECO:0000256" key="4">
    <source>
        <dbReference type="ARBA" id="ARBA00023098"/>
    </source>
</evidence>
<dbReference type="InterPro" id="IPR029098">
    <property type="entry name" value="Acetyltransf_C"/>
</dbReference>
<evidence type="ECO:0000313" key="8">
    <source>
        <dbReference type="EMBL" id="SUB87962.1"/>
    </source>
</evidence>
<dbReference type="SUPFAM" id="SSF51161">
    <property type="entry name" value="Trimeric LpxA-like enzymes"/>
    <property type="match status" value="1"/>
</dbReference>
<proteinExistence type="predicted"/>
<evidence type="ECO:0000313" key="9">
    <source>
        <dbReference type="Proteomes" id="UP000030103"/>
    </source>
</evidence>
<dbReference type="CDD" id="cd03351">
    <property type="entry name" value="LbH_UDP-GlcNAc_AT"/>
    <property type="match status" value="1"/>
</dbReference>
<dbReference type="InterPro" id="IPR010137">
    <property type="entry name" value="Lipid_A_LpxA"/>
</dbReference>
<dbReference type="GO" id="GO:0008780">
    <property type="term" value="F:acyl-[acyl-carrier-protein]-UDP-N-acetylglucosamine O-acyltransferase activity"/>
    <property type="evidence" value="ECO:0007669"/>
    <property type="project" value="UniProtKB-EC"/>
</dbReference>
<keyword evidence="3 7" id="KW-0808">Transferase</keyword>
<dbReference type="EC" id="2.3.1.129" evidence="8"/>
<dbReference type="Pfam" id="PF13720">
    <property type="entry name" value="Acetyltransf_11"/>
    <property type="match status" value="1"/>
</dbReference>
<protein>
    <submittedName>
        <fullName evidence="8">Acyl-[acyl-carrier-protein]--UDP-N-acetylglucosamine O-acyltransferase</fullName>
        <ecNumber evidence="8">2.3.1.129</ecNumber>
    </submittedName>
    <submittedName>
        <fullName evidence="7">UDP-N-acetylglucosamine acyltransferase</fullName>
    </submittedName>
</protein>
<accession>A0A0A2E6Q2</accession>
<dbReference type="eggNOG" id="COG1043">
    <property type="taxonomic scope" value="Bacteria"/>
</dbReference>
<dbReference type="InterPro" id="IPR011004">
    <property type="entry name" value="Trimer_LpxA-like_sf"/>
</dbReference>
<organism evidence="7 9">
    <name type="scientific">Porphyromonas macacae</name>
    <dbReference type="NCBI Taxonomy" id="28115"/>
    <lineage>
        <taxon>Bacteria</taxon>
        <taxon>Pseudomonadati</taxon>
        <taxon>Bacteroidota</taxon>
        <taxon>Bacteroidia</taxon>
        <taxon>Bacteroidales</taxon>
        <taxon>Porphyromonadaceae</taxon>
        <taxon>Porphyromonas</taxon>
    </lineage>
</organism>
<evidence type="ECO:0000256" key="1">
    <source>
        <dbReference type="ARBA" id="ARBA00022516"/>
    </source>
</evidence>
<dbReference type="GO" id="GO:0016020">
    <property type="term" value="C:membrane"/>
    <property type="evidence" value="ECO:0007669"/>
    <property type="project" value="GOC"/>
</dbReference>
<dbReference type="EMBL" id="JRFA01000023">
    <property type="protein sequence ID" value="KGN73292.1"/>
    <property type="molecule type" value="Genomic_DNA"/>
</dbReference>
<dbReference type="InterPro" id="IPR001451">
    <property type="entry name" value="Hexapep"/>
</dbReference>
<dbReference type="AlphaFoldDB" id="A0A0A2E6Q2"/>
<dbReference type="Proteomes" id="UP000254156">
    <property type="component" value="Unassembled WGS sequence"/>
</dbReference>
<evidence type="ECO:0000313" key="7">
    <source>
        <dbReference type="EMBL" id="KGN73292.1"/>
    </source>
</evidence>
<dbReference type="NCBIfam" id="NF003657">
    <property type="entry name" value="PRK05289.1"/>
    <property type="match status" value="1"/>
</dbReference>
<dbReference type="RefSeq" id="WP_025003455.1">
    <property type="nucleotide sequence ID" value="NZ_JASBZX010000003.1"/>
</dbReference>
<evidence type="ECO:0000259" key="6">
    <source>
        <dbReference type="Pfam" id="PF13720"/>
    </source>
</evidence>
<keyword evidence="4" id="KW-0443">Lipid metabolism</keyword>
<evidence type="ECO:0000256" key="3">
    <source>
        <dbReference type="ARBA" id="ARBA00022679"/>
    </source>
</evidence>
<dbReference type="GO" id="GO:0009245">
    <property type="term" value="P:lipid A biosynthetic process"/>
    <property type="evidence" value="ECO:0007669"/>
    <property type="project" value="UniProtKB-KW"/>
</dbReference>